<organism evidence="3 4">
    <name type="scientific">Romboutsia lituseburensis DSM 797</name>
    <dbReference type="NCBI Taxonomy" id="1121325"/>
    <lineage>
        <taxon>Bacteria</taxon>
        <taxon>Bacillati</taxon>
        <taxon>Bacillota</taxon>
        <taxon>Clostridia</taxon>
        <taxon>Peptostreptococcales</taxon>
        <taxon>Peptostreptococcaceae</taxon>
        <taxon>Romboutsia</taxon>
    </lineage>
</organism>
<feature type="region of interest" description="Disordered" evidence="1">
    <location>
        <begin position="95"/>
        <end position="154"/>
    </location>
</feature>
<evidence type="ECO:0000256" key="2">
    <source>
        <dbReference type="SAM" id="SignalP"/>
    </source>
</evidence>
<evidence type="ECO:0000313" key="4">
    <source>
        <dbReference type="Proteomes" id="UP000199068"/>
    </source>
</evidence>
<keyword evidence="2" id="KW-0732">Signal</keyword>
<evidence type="ECO:0000256" key="1">
    <source>
        <dbReference type="SAM" id="MobiDB-lite"/>
    </source>
</evidence>
<feature type="signal peptide" evidence="2">
    <location>
        <begin position="1"/>
        <end position="28"/>
    </location>
</feature>
<protein>
    <submittedName>
        <fullName evidence="3">Uncharacterized protein</fullName>
    </submittedName>
</protein>
<reference evidence="3 4" key="1">
    <citation type="submission" date="2016-10" db="EMBL/GenBank/DDBJ databases">
        <authorList>
            <person name="de Groot N.N."/>
        </authorList>
    </citation>
    <scope>NUCLEOTIDE SEQUENCE [LARGE SCALE GENOMIC DNA]</scope>
    <source>
        <strain evidence="3 4">DSM 797</strain>
    </source>
</reference>
<dbReference type="EMBL" id="FNGW01000004">
    <property type="protein sequence ID" value="SDL94834.1"/>
    <property type="molecule type" value="Genomic_DNA"/>
</dbReference>
<gene>
    <name evidence="3" type="ORF">SAMN04515677_104251</name>
</gene>
<name>A0A1G9P806_9FIRM</name>
<dbReference type="RefSeq" id="WP_139149834.1">
    <property type="nucleotide sequence ID" value="NZ_FNGW01000004.1"/>
</dbReference>
<dbReference type="Proteomes" id="UP000199068">
    <property type="component" value="Unassembled WGS sequence"/>
</dbReference>
<feature type="chain" id="PRO_5011649869" evidence="2">
    <location>
        <begin position="29"/>
        <end position="234"/>
    </location>
</feature>
<sequence length="234" mass="26765">MKMKRAITALSILCGGLLFVNPVANIFAQGTNTNQVIEQAQTTENSTNKEITNQPIVKANETVAKEQKEEVKSKNIETNNNVVNKVNKIETTQKQENVKDEVKIDKVEKEEPKEENKDVVKEENNTQVKDEQQDVEKEQVTTEEPKKEEPKDESNVEVINVLNKEQAQEVLKMYKKDVQFTYEGDENNFQALSQRGLSGYVFFPDYDTDLGFFVDKNTASIYYFHPSGYLELAL</sequence>
<proteinExistence type="predicted"/>
<keyword evidence="4" id="KW-1185">Reference proteome</keyword>
<accession>A0A1G9P806</accession>
<evidence type="ECO:0000313" key="3">
    <source>
        <dbReference type="EMBL" id="SDL94834.1"/>
    </source>
</evidence>
<dbReference type="AlphaFoldDB" id="A0A1G9P806"/>